<protein>
    <submittedName>
        <fullName evidence="2">Uncharacterized protein</fullName>
    </submittedName>
</protein>
<keyword evidence="1" id="KW-1133">Transmembrane helix</keyword>
<feature type="transmembrane region" description="Helical" evidence="1">
    <location>
        <begin position="45"/>
        <end position="64"/>
    </location>
</feature>
<dbReference type="Proteomes" id="UP000817854">
    <property type="component" value="Unassembled WGS sequence"/>
</dbReference>
<organism evidence="2 3">
    <name type="scientific">Flavobacterium jejuense</name>
    <dbReference type="NCBI Taxonomy" id="1544455"/>
    <lineage>
        <taxon>Bacteria</taxon>
        <taxon>Pseudomonadati</taxon>
        <taxon>Bacteroidota</taxon>
        <taxon>Flavobacteriia</taxon>
        <taxon>Flavobacteriales</taxon>
        <taxon>Flavobacteriaceae</taxon>
        <taxon>Flavobacterium</taxon>
    </lineage>
</organism>
<comment type="caution">
    <text evidence="2">The sequence shown here is derived from an EMBL/GenBank/DDBJ whole genome shotgun (WGS) entry which is preliminary data.</text>
</comment>
<evidence type="ECO:0000256" key="1">
    <source>
        <dbReference type="SAM" id="Phobius"/>
    </source>
</evidence>
<proteinExistence type="predicted"/>
<keyword evidence="3" id="KW-1185">Reference proteome</keyword>
<keyword evidence="1" id="KW-0812">Transmembrane</keyword>
<evidence type="ECO:0000313" key="2">
    <source>
        <dbReference type="EMBL" id="NHN26836.1"/>
    </source>
</evidence>
<reference evidence="2 3" key="2">
    <citation type="submission" date="2019-05" db="EMBL/GenBank/DDBJ databases">
        <authorList>
            <person name="Lianzixin W."/>
        </authorList>
    </citation>
    <scope>NUCLEOTIDE SEQUENCE [LARGE SCALE GENOMIC DNA]</scope>
    <source>
        <strain evidence="2 3">EC11</strain>
    </source>
</reference>
<dbReference type="EMBL" id="VEVQ02000009">
    <property type="protein sequence ID" value="NHN26836.1"/>
    <property type="molecule type" value="Genomic_DNA"/>
</dbReference>
<keyword evidence="1" id="KW-0472">Membrane</keyword>
<sequence>MKIVKTILFYLIYTLLSISLSMLQIHLEIGSRPNSKFAGSLHDFIIISIGTVLGLITAILFFIINHFGLKSKIKELWKMIAIQIITLVIISLIIHKIHYFLEFGLDVI</sequence>
<reference evidence="2 3" key="3">
    <citation type="submission" date="2020-02" db="EMBL/GenBank/DDBJ databases">
        <title>Flavobacterium profundi sp. nov., isolated from a deep-sea seamount.</title>
        <authorList>
            <person name="Zhang D.-C."/>
        </authorList>
    </citation>
    <scope>NUCLEOTIDE SEQUENCE [LARGE SCALE GENOMIC DNA]</scope>
    <source>
        <strain evidence="2 3">EC11</strain>
    </source>
</reference>
<reference evidence="3" key="1">
    <citation type="submission" date="2019-05" db="EMBL/GenBank/DDBJ databases">
        <title>Flavobacterium profundi sp. nov., isolated from a deep-sea seamount.</title>
        <authorList>
            <person name="Zhang D.-C."/>
        </authorList>
    </citation>
    <scope>NUCLEOTIDE SEQUENCE [LARGE SCALE GENOMIC DNA]</scope>
    <source>
        <strain evidence="3">EC11</strain>
    </source>
</reference>
<dbReference type="RefSeq" id="WP_140963151.1">
    <property type="nucleotide sequence ID" value="NZ_VEVQ02000009.1"/>
</dbReference>
<name>A0ABX0IUG4_9FLAO</name>
<feature type="transmembrane region" description="Helical" evidence="1">
    <location>
        <begin position="76"/>
        <end position="94"/>
    </location>
</feature>
<evidence type="ECO:0000313" key="3">
    <source>
        <dbReference type="Proteomes" id="UP000817854"/>
    </source>
</evidence>
<feature type="transmembrane region" description="Helical" evidence="1">
    <location>
        <begin position="7"/>
        <end position="25"/>
    </location>
</feature>
<accession>A0ABX0IUG4</accession>
<gene>
    <name evidence="2" type="ORF">FIA58_014215</name>
</gene>